<dbReference type="GO" id="GO:0005634">
    <property type="term" value="C:nucleus"/>
    <property type="evidence" value="ECO:0007669"/>
    <property type="project" value="TreeGrafter"/>
</dbReference>
<organism evidence="4 5">
    <name type="scientific">Lasius platythorax</name>
    <dbReference type="NCBI Taxonomy" id="488582"/>
    <lineage>
        <taxon>Eukaryota</taxon>
        <taxon>Metazoa</taxon>
        <taxon>Ecdysozoa</taxon>
        <taxon>Arthropoda</taxon>
        <taxon>Hexapoda</taxon>
        <taxon>Insecta</taxon>
        <taxon>Pterygota</taxon>
        <taxon>Neoptera</taxon>
        <taxon>Endopterygota</taxon>
        <taxon>Hymenoptera</taxon>
        <taxon>Apocrita</taxon>
        <taxon>Aculeata</taxon>
        <taxon>Formicoidea</taxon>
        <taxon>Formicidae</taxon>
        <taxon>Formicinae</taxon>
        <taxon>Lasius</taxon>
        <taxon>Lasius</taxon>
    </lineage>
</organism>
<name>A0AAV2NQK6_9HYME</name>
<dbReference type="Proteomes" id="UP001497644">
    <property type="component" value="Chromosome 3"/>
</dbReference>
<evidence type="ECO:0000313" key="4">
    <source>
        <dbReference type="EMBL" id="CAL1682051.1"/>
    </source>
</evidence>
<dbReference type="InterPro" id="IPR004875">
    <property type="entry name" value="DDE_SF_endonuclease_dom"/>
</dbReference>
<dbReference type="InterPro" id="IPR050863">
    <property type="entry name" value="CenT-Element_Derived"/>
</dbReference>
<evidence type="ECO:0000313" key="5">
    <source>
        <dbReference type="Proteomes" id="UP001497644"/>
    </source>
</evidence>
<dbReference type="PANTHER" id="PTHR19303:SF73">
    <property type="entry name" value="PROTEIN PDC2"/>
    <property type="match status" value="1"/>
</dbReference>
<dbReference type="PANTHER" id="PTHR19303">
    <property type="entry name" value="TRANSPOSON"/>
    <property type="match status" value="1"/>
</dbReference>
<proteinExistence type="predicted"/>
<accession>A0AAV2NQK6</accession>
<dbReference type="InterPro" id="IPR006600">
    <property type="entry name" value="HTH_CenpB_DNA-bd_dom"/>
</dbReference>
<dbReference type="GO" id="GO:0003677">
    <property type="term" value="F:DNA binding"/>
    <property type="evidence" value="ECO:0007669"/>
    <property type="project" value="UniProtKB-KW"/>
</dbReference>
<evidence type="ECO:0000256" key="2">
    <source>
        <dbReference type="SAM" id="MobiDB-lite"/>
    </source>
</evidence>
<protein>
    <recommendedName>
        <fullName evidence="3">HTH CENPB-type domain-containing protein</fullName>
    </recommendedName>
</protein>
<evidence type="ECO:0000259" key="3">
    <source>
        <dbReference type="PROSITE" id="PS51253"/>
    </source>
</evidence>
<keyword evidence="5" id="KW-1185">Reference proteome</keyword>
<feature type="domain" description="HTH CENPB-type" evidence="3">
    <location>
        <begin position="67"/>
        <end position="139"/>
    </location>
</feature>
<keyword evidence="1" id="KW-0238">DNA-binding</keyword>
<dbReference type="PROSITE" id="PS51253">
    <property type="entry name" value="HTH_CENPB"/>
    <property type="match status" value="1"/>
</dbReference>
<gene>
    <name evidence="4" type="ORF">LPLAT_LOCUS7942</name>
</gene>
<reference evidence="4" key="1">
    <citation type="submission" date="2024-04" db="EMBL/GenBank/DDBJ databases">
        <authorList>
            <consortium name="Molecular Ecology Group"/>
        </authorList>
    </citation>
    <scope>NUCLEOTIDE SEQUENCE</scope>
</reference>
<dbReference type="Pfam" id="PF03221">
    <property type="entry name" value="HTH_Tnp_Tc5"/>
    <property type="match status" value="1"/>
</dbReference>
<dbReference type="EMBL" id="OZ034826">
    <property type="protein sequence ID" value="CAL1682051.1"/>
    <property type="molecule type" value="Genomic_DNA"/>
</dbReference>
<feature type="region of interest" description="Disordered" evidence="2">
    <location>
        <begin position="394"/>
        <end position="420"/>
    </location>
</feature>
<sequence>MSARSNNSRERPITYLTNQQRSEILQKVEEGSSDEQIMSTYKISCETFCKIKHSVNTINQSIRQETNLHRKRLNKYESLEERLYKWFRERIESGDSISVSQLKDKGLKLMDEYDGPSKLNARYVWLRACWKRFRNLLKYRNAPKSTENLSQRSDQVEQSAEKFISKFIHRLEEEDIRRDNIYLMFRRKFTWRSLLPKTQKGTKEFDIQKLGNDGLIITFCTNATGTFKLSPLYFYEYVTQESLMYLKSEKAISQILKTDILKHQQIFEDWYNNHFMKSVIEHQQKTNVSGKVLLLVTNCKECILPRNIMQNDNVEMLYVPRSCISGNRPLINMIDMNLIRFKFKKVSEDFCRSYDMNIYIKFICESWAKLPPSYIKSSLETFLPDCCTEENTTSRSLVKQTKDEGMDYEEQENDKNDKDITDRENTSEYFLNMMRDVMKERVPPDNLTEYFKSEIEGRECQQLENIERAENIQSVEENFLNMMHDVIEKRVPPDSLTEYFNSYANIEGRECQQLESTGRAENI</sequence>
<evidence type="ECO:0000256" key="1">
    <source>
        <dbReference type="ARBA" id="ARBA00023125"/>
    </source>
</evidence>
<dbReference type="AlphaFoldDB" id="A0AAV2NQK6"/>
<dbReference type="Pfam" id="PF03184">
    <property type="entry name" value="DDE_1"/>
    <property type="match status" value="1"/>
</dbReference>